<dbReference type="RefSeq" id="WP_189082746.1">
    <property type="nucleotide sequence ID" value="NZ_BMMX01000058.1"/>
</dbReference>
<dbReference type="EMBL" id="BMMX01000058">
    <property type="protein sequence ID" value="GGL17780.1"/>
    <property type="molecule type" value="Genomic_DNA"/>
</dbReference>
<evidence type="ECO:0000256" key="2">
    <source>
        <dbReference type="ARBA" id="ARBA00022475"/>
    </source>
</evidence>
<dbReference type="GO" id="GO:0005886">
    <property type="term" value="C:plasma membrane"/>
    <property type="evidence" value="ECO:0007669"/>
    <property type="project" value="UniProtKB-SubCell"/>
</dbReference>
<evidence type="ECO:0000256" key="8">
    <source>
        <dbReference type="SAM" id="Phobius"/>
    </source>
</evidence>
<evidence type="ECO:0000256" key="7">
    <source>
        <dbReference type="ARBA" id="ARBA00023136"/>
    </source>
</evidence>
<keyword evidence="4" id="KW-0547">Nucleotide-binding</keyword>
<feature type="transmembrane region" description="Helical" evidence="8">
    <location>
        <begin position="184"/>
        <end position="202"/>
    </location>
</feature>
<evidence type="ECO:0000256" key="5">
    <source>
        <dbReference type="ARBA" id="ARBA00022989"/>
    </source>
</evidence>
<feature type="domain" description="Pycsar effector protein" evidence="9">
    <location>
        <begin position="53"/>
        <end position="199"/>
    </location>
</feature>
<comment type="caution">
    <text evidence="10">The sequence shown here is derived from an EMBL/GenBank/DDBJ whole genome shotgun (WGS) entry which is preliminary data.</text>
</comment>
<keyword evidence="11" id="KW-1185">Reference proteome</keyword>
<comment type="subcellular location">
    <subcellularLocation>
        <location evidence="1">Cell membrane</location>
    </subcellularLocation>
</comment>
<evidence type="ECO:0000313" key="10">
    <source>
        <dbReference type="EMBL" id="GGL17780.1"/>
    </source>
</evidence>
<keyword evidence="3 8" id="KW-0812">Transmembrane</keyword>
<name>A0A8J3FS93_9ACTN</name>
<evidence type="ECO:0000259" key="9">
    <source>
        <dbReference type="Pfam" id="PF18967"/>
    </source>
</evidence>
<dbReference type="AlphaFoldDB" id="A0A8J3FS93"/>
<dbReference type="InterPro" id="IPR043760">
    <property type="entry name" value="PycTM_dom"/>
</dbReference>
<accession>A0A8J3FS93</accession>
<keyword evidence="5 8" id="KW-1133">Transmembrane helix</keyword>
<dbReference type="GO" id="GO:0051607">
    <property type="term" value="P:defense response to virus"/>
    <property type="evidence" value="ECO:0007669"/>
    <property type="project" value="UniProtKB-KW"/>
</dbReference>
<evidence type="ECO:0000256" key="4">
    <source>
        <dbReference type="ARBA" id="ARBA00022741"/>
    </source>
</evidence>
<sequence length="203" mass="21213">MTDPTTSAAIPAAAAGRLTADVDALLRPLRADAGLEQLLDERDTILTGVSVRLADELAAVRATEPRADTKAGQLQQLCSGLLLAGLALLSSGKLPGHAAVFGWAAAALLIAAVTLLSTATRPNLRGGRFGFVRWARLADDQDLIAEVAGETDLDADCTRQAQQLRWLSRSLYGKFARIRTAQSLFVTALAVAAIAAALTAIGR</sequence>
<dbReference type="Pfam" id="PF18967">
    <property type="entry name" value="PycTM"/>
    <property type="match status" value="1"/>
</dbReference>
<keyword evidence="2" id="KW-1003">Cell membrane</keyword>
<reference evidence="10" key="2">
    <citation type="submission" date="2020-09" db="EMBL/GenBank/DDBJ databases">
        <authorList>
            <person name="Sun Q."/>
            <person name="Zhou Y."/>
        </authorList>
    </citation>
    <scope>NUCLEOTIDE SEQUENCE</scope>
    <source>
        <strain evidence="10">CGMCC 4.7299</strain>
    </source>
</reference>
<protein>
    <recommendedName>
        <fullName evidence="9">Pycsar effector protein domain-containing protein</fullName>
    </recommendedName>
</protein>
<keyword evidence="7 8" id="KW-0472">Membrane</keyword>
<gene>
    <name evidence="10" type="ORF">GCM10012284_60500</name>
</gene>
<dbReference type="GO" id="GO:0000166">
    <property type="term" value="F:nucleotide binding"/>
    <property type="evidence" value="ECO:0007669"/>
    <property type="project" value="UniProtKB-KW"/>
</dbReference>
<evidence type="ECO:0000256" key="1">
    <source>
        <dbReference type="ARBA" id="ARBA00004236"/>
    </source>
</evidence>
<feature type="transmembrane region" description="Helical" evidence="8">
    <location>
        <begin position="98"/>
        <end position="119"/>
    </location>
</feature>
<evidence type="ECO:0000256" key="3">
    <source>
        <dbReference type="ARBA" id="ARBA00022692"/>
    </source>
</evidence>
<evidence type="ECO:0000256" key="6">
    <source>
        <dbReference type="ARBA" id="ARBA00023118"/>
    </source>
</evidence>
<evidence type="ECO:0000313" key="11">
    <source>
        <dbReference type="Proteomes" id="UP000656042"/>
    </source>
</evidence>
<dbReference type="Proteomes" id="UP000656042">
    <property type="component" value="Unassembled WGS sequence"/>
</dbReference>
<keyword evidence="6" id="KW-0051">Antiviral defense</keyword>
<proteinExistence type="predicted"/>
<organism evidence="10 11">
    <name type="scientific">Mangrovihabitans endophyticus</name>
    <dbReference type="NCBI Taxonomy" id="1751298"/>
    <lineage>
        <taxon>Bacteria</taxon>
        <taxon>Bacillati</taxon>
        <taxon>Actinomycetota</taxon>
        <taxon>Actinomycetes</taxon>
        <taxon>Micromonosporales</taxon>
        <taxon>Micromonosporaceae</taxon>
        <taxon>Mangrovihabitans</taxon>
    </lineage>
</organism>
<reference evidence="10" key="1">
    <citation type="journal article" date="2014" name="Int. J. Syst. Evol. Microbiol.">
        <title>Complete genome sequence of Corynebacterium casei LMG S-19264T (=DSM 44701T), isolated from a smear-ripened cheese.</title>
        <authorList>
            <consortium name="US DOE Joint Genome Institute (JGI-PGF)"/>
            <person name="Walter F."/>
            <person name="Albersmeier A."/>
            <person name="Kalinowski J."/>
            <person name="Ruckert C."/>
        </authorList>
    </citation>
    <scope>NUCLEOTIDE SEQUENCE</scope>
    <source>
        <strain evidence="10">CGMCC 4.7299</strain>
    </source>
</reference>